<reference evidence="14 15" key="1">
    <citation type="submission" date="2018-04" db="EMBL/GenBank/DDBJ databases">
        <title>Pedobacter chongqingensis sp. nov., isolated from a rottenly hemp rope.</title>
        <authorList>
            <person name="Cai Y."/>
        </authorList>
    </citation>
    <scope>NUCLEOTIDE SEQUENCE [LARGE SCALE GENOMIC DNA]</scope>
    <source>
        <strain evidence="14 15">FJ4-8</strain>
    </source>
</reference>
<keyword evidence="6" id="KW-0408">Iron</keyword>
<dbReference type="RefSeq" id="WP_109417151.1">
    <property type="nucleotide sequence ID" value="NZ_QEAS01000015.1"/>
</dbReference>
<keyword evidence="4" id="KW-0410">Iron transport</keyword>
<dbReference type="PROSITE" id="PS52016">
    <property type="entry name" value="TONB_DEPENDENT_REC_3"/>
    <property type="match status" value="1"/>
</dbReference>
<keyword evidence="12" id="KW-0732">Signal</keyword>
<dbReference type="InterPro" id="IPR008969">
    <property type="entry name" value="CarboxyPept-like_regulatory"/>
</dbReference>
<evidence type="ECO:0000256" key="12">
    <source>
        <dbReference type="SAM" id="SignalP"/>
    </source>
</evidence>
<feature type="signal peptide" evidence="12">
    <location>
        <begin position="1"/>
        <end position="17"/>
    </location>
</feature>
<dbReference type="Gene3D" id="2.60.40.1120">
    <property type="entry name" value="Carboxypeptidase-like, regulatory domain"/>
    <property type="match status" value="1"/>
</dbReference>
<dbReference type="Proteomes" id="UP000245647">
    <property type="component" value="Unassembled WGS sequence"/>
</dbReference>
<keyword evidence="5 10" id="KW-0812">Transmembrane</keyword>
<evidence type="ECO:0000256" key="3">
    <source>
        <dbReference type="ARBA" id="ARBA00022452"/>
    </source>
</evidence>
<dbReference type="EMBL" id="QEAS01000015">
    <property type="protein sequence ID" value="PWG79367.1"/>
    <property type="molecule type" value="Genomic_DNA"/>
</dbReference>
<dbReference type="Pfam" id="PF00593">
    <property type="entry name" value="TonB_dep_Rec_b-barrel"/>
    <property type="match status" value="1"/>
</dbReference>
<keyword evidence="7 11" id="KW-0798">TonB box</keyword>
<organism evidence="14 15">
    <name type="scientific">Pararcticibacter amylolyticus</name>
    <dbReference type="NCBI Taxonomy" id="2173175"/>
    <lineage>
        <taxon>Bacteria</taxon>
        <taxon>Pseudomonadati</taxon>
        <taxon>Bacteroidota</taxon>
        <taxon>Sphingobacteriia</taxon>
        <taxon>Sphingobacteriales</taxon>
        <taxon>Sphingobacteriaceae</taxon>
        <taxon>Pararcticibacter</taxon>
    </lineage>
</organism>
<dbReference type="InterPro" id="IPR012910">
    <property type="entry name" value="Plug_dom"/>
</dbReference>
<proteinExistence type="inferred from homology"/>
<keyword evidence="15" id="KW-1185">Reference proteome</keyword>
<protein>
    <submittedName>
        <fullName evidence="14">SusC/RagA family TonB-linked outer membrane protein</fullName>
    </submittedName>
</protein>
<dbReference type="OrthoDB" id="899266at2"/>
<evidence type="ECO:0000256" key="8">
    <source>
        <dbReference type="ARBA" id="ARBA00023136"/>
    </source>
</evidence>
<feature type="domain" description="Secretin/TonB short N-terminal" evidence="13">
    <location>
        <begin position="46"/>
        <end position="97"/>
    </location>
</feature>
<dbReference type="InterPro" id="IPR037066">
    <property type="entry name" value="Plug_dom_sf"/>
</dbReference>
<evidence type="ECO:0000256" key="1">
    <source>
        <dbReference type="ARBA" id="ARBA00004571"/>
    </source>
</evidence>
<comment type="subcellular location">
    <subcellularLocation>
        <location evidence="1 10">Cell outer membrane</location>
        <topology evidence="1 10">Multi-pass membrane protein</topology>
    </subcellularLocation>
</comment>
<gene>
    <name evidence="14" type="ORF">DDR33_17795</name>
</gene>
<keyword evidence="2 10" id="KW-0813">Transport</keyword>
<dbReference type="InterPro" id="IPR023996">
    <property type="entry name" value="TonB-dep_OMP_SusC/RagA"/>
</dbReference>
<sequence length="1113" mass="123496">MKLTIVLLMAAFLQVSAAGYAQKISLSGQNIKIEEVFKKIKKQSDYNFFYDTEMLQQTQPVSIDVRNVPVEVVLEKCFAGQPLTFVIEKKTIVVMKKTGNAETLVRGSVLPVAISGKVTDEKGEGLPGVSVRVKGTSAATSTDINGGFRISVGDNNAVLVFSFIGFAAKEIPVKNQTFISVRLEPEEKALEEVVVIGYGTQRRTSVVGAIDQIKATQIEERPVSNLTQALQGASANLVIQQRSMNPNDNTMNINLRGVTTITNNSPLLVIDGIIADDINMMNNLNPNDIENISVLKDAGSAAIFGSRSANGVLLVTTKKGKLNMKPTLKFSGLMGTQHPSILLKPLKGYQNALLRNDAFVNTGSNPIYSSEQIAQFATGDSEYFLKGILKDGMQQNYNLSIQGGSSNTTYMISTGYYDQRSNFKGPDYGARRYNLRSNLTTQVGKFKLSSILWYDRNNGKAYQGDNGFLIADASRIPVYNTYVLKDAEGKYYANDVLTGGNPLAALEHGGYINTINDHFQASLNGELEIIKGLKAKGVIGYDLRPDSRLIRRFYWPVYSLSGDPAPINQNNSNAYHIEDFSAKATSLNTQAMLDFQRTFASHHNVTALVGYSNESYRQLRQELKRQYVDPVLGIPIEGTITDATSYNTPGGTTERSINSWFGRAGYSFDDRYYAEASFRYDGSTKFGSNNRWGFFPSFSAGWRISEEDFFSVYKQKVGDLKIRGSYGQLGVQTADDYQTFTTYNIYLNQYGFNNVSVPGTGYMFGNPDLKWETATSFNIGADASFFNGRLNTSFDYFHKNTKDILLKPETPLTLGGAVPFANLAAMANQGWELSVNYNLRHNGFSHTFGFNIGDSRNKVTKFEGNEQISKADQIERIIRVGLPLYSYYGYKTDGLFQNDEDIKNSALPVGVLPQPGDIKYKDRNGDGIIDDSDRYVLGHAFPRFTFGFTYDMQWKGFDVNMLWQGVGKRDMALRGEITEPFHGGYSFVMFEHQLDYWTPANTDAKWPRLTAPSTASYTNNYGKGSDFNIFSAAYLRLKNIQIGYTLPKKLTGRLGMSRTRVFVSGQNLLTFSKNSFIDPESTEFGANMNASGANSGRNYPVLKYIGGGINIDF</sequence>
<dbReference type="SMART" id="SM00965">
    <property type="entry name" value="STN"/>
    <property type="match status" value="1"/>
</dbReference>
<evidence type="ECO:0000256" key="2">
    <source>
        <dbReference type="ARBA" id="ARBA00022448"/>
    </source>
</evidence>
<dbReference type="InterPro" id="IPR023997">
    <property type="entry name" value="TonB-dep_OMP_SusC/RagA_CS"/>
</dbReference>
<name>A0A2U2PDA1_9SPHI</name>
<dbReference type="InterPro" id="IPR036942">
    <property type="entry name" value="Beta-barrel_TonB_sf"/>
</dbReference>
<dbReference type="NCBIfam" id="TIGR04056">
    <property type="entry name" value="OMP_RagA_SusC"/>
    <property type="match status" value="1"/>
</dbReference>
<dbReference type="InterPro" id="IPR039426">
    <property type="entry name" value="TonB-dep_rcpt-like"/>
</dbReference>
<feature type="chain" id="PRO_5015446021" evidence="12">
    <location>
        <begin position="18"/>
        <end position="1113"/>
    </location>
</feature>
<dbReference type="Pfam" id="PF07660">
    <property type="entry name" value="STN"/>
    <property type="match status" value="1"/>
</dbReference>
<dbReference type="AlphaFoldDB" id="A0A2U2PDA1"/>
<evidence type="ECO:0000256" key="11">
    <source>
        <dbReference type="RuleBase" id="RU003357"/>
    </source>
</evidence>
<evidence type="ECO:0000256" key="7">
    <source>
        <dbReference type="ARBA" id="ARBA00023077"/>
    </source>
</evidence>
<evidence type="ECO:0000256" key="9">
    <source>
        <dbReference type="ARBA" id="ARBA00023237"/>
    </source>
</evidence>
<dbReference type="SUPFAM" id="SSF56935">
    <property type="entry name" value="Porins"/>
    <property type="match status" value="1"/>
</dbReference>
<keyword evidence="3 10" id="KW-1134">Transmembrane beta strand</keyword>
<evidence type="ECO:0000256" key="10">
    <source>
        <dbReference type="PROSITE-ProRule" id="PRU01360"/>
    </source>
</evidence>
<keyword evidence="9 10" id="KW-0998">Cell outer membrane</keyword>
<dbReference type="Gene3D" id="2.40.170.20">
    <property type="entry name" value="TonB-dependent receptor, beta-barrel domain"/>
    <property type="match status" value="1"/>
</dbReference>
<keyword evidence="4" id="KW-0406">Ion transport</keyword>
<evidence type="ECO:0000313" key="15">
    <source>
        <dbReference type="Proteomes" id="UP000245647"/>
    </source>
</evidence>
<keyword evidence="8 10" id="KW-0472">Membrane</keyword>
<evidence type="ECO:0000256" key="5">
    <source>
        <dbReference type="ARBA" id="ARBA00022692"/>
    </source>
</evidence>
<dbReference type="SUPFAM" id="SSF49464">
    <property type="entry name" value="Carboxypeptidase regulatory domain-like"/>
    <property type="match status" value="1"/>
</dbReference>
<comment type="similarity">
    <text evidence="10 11">Belongs to the TonB-dependent receptor family.</text>
</comment>
<dbReference type="GO" id="GO:0009279">
    <property type="term" value="C:cell outer membrane"/>
    <property type="evidence" value="ECO:0007669"/>
    <property type="project" value="UniProtKB-SubCell"/>
</dbReference>
<dbReference type="InterPro" id="IPR000531">
    <property type="entry name" value="Beta-barrel_TonB"/>
</dbReference>
<evidence type="ECO:0000256" key="6">
    <source>
        <dbReference type="ARBA" id="ARBA00023004"/>
    </source>
</evidence>
<dbReference type="Pfam" id="PF07715">
    <property type="entry name" value="Plug"/>
    <property type="match status" value="1"/>
</dbReference>
<dbReference type="InterPro" id="IPR011662">
    <property type="entry name" value="Secretin/TonB_short_N"/>
</dbReference>
<dbReference type="NCBIfam" id="TIGR04057">
    <property type="entry name" value="SusC_RagA_signa"/>
    <property type="match status" value="1"/>
</dbReference>
<comment type="caution">
    <text evidence="14">The sequence shown here is derived from an EMBL/GenBank/DDBJ whole genome shotgun (WGS) entry which is preliminary data.</text>
</comment>
<evidence type="ECO:0000259" key="13">
    <source>
        <dbReference type="SMART" id="SM00965"/>
    </source>
</evidence>
<accession>A0A2U2PDA1</accession>
<dbReference type="Pfam" id="PF13715">
    <property type="entry name" value="CarbopepD_reg_2"/>
    <property type="match status" value="1"/>
</dbReference>
<dbReference type="GO" id="GO:0006826">
    <property type="term" value="P:iron ion transport"/>
    <property type="evidence" value="ECO:0007669"/>
    <property type="project" value="UniProtKB-KW"/>
</dbReference>
<evidence type="ECO:0000313" key="14">
    <source>
        <dbReference type="EMBL" id="PWG79367.1"/>
    </source>
</evidence>
<evidence type="ECO:0000256" key="4">
    <source>
        <dbReference type="ARBA" id="ARBA00022496"/>
    </source>
</evidence>
<dbReference type="Gene3D" id="2.170.130.10">
    <property type="entry name" value="TonB-dependent receptor, plug domain"/>
    <property type="match status" value="1"/>
</dbReference>